<accession>A0ABX1ZUU5</accession>
<gene>
    <name evidence="1" type="ORF">GC097_26680</name>
</gene>
<organism evidence="1 2">
    <name type="scientific">Paenibacillus planticolens</name>
    <dbReference type="NCBI Taxonomy" id="2654976"/>
    <lineage>
        <taxon>Bacteria</taxon>
        <taxon>Bacillati</taxon>
        <taxon>Bacillota</taxon>
        <taxon>Bacilli</taxon>
        <taxon>Bacillales</taxon>
        <taxon>Paenibacillaceae</taxon>
        <taxon>Paenibacillus</taxon>
    </lineage>
</organism>
<name>A0ABX1ZUU5_9BACL</name>
<comment type="caution">
    <text evidence="1">The sequence shown here is derived from an EMBL/GenBank/DDBJ whole genome shotgun (WGS) entry which is preliminary data.</text>
</comment>
<evidence type="ECO:0000313" key="2">
    <source>
        <dbReference type="Proteomes" id="UP000618579"/>
    </source>
</evidence>
<dbReference type="EMBL" id="WHNZ01000062">
    <property type="protein sequence ID" value="NOV03596.1"/>
    <property type="molecule type" value="Genomic_DNA"/>
</dbReference>
<dbReference type="RefSeq" id="WP_171686407.1">
    <property type="nucleotide sequence ID" value="NZ_WHNZ01000062.1"/>
</dbReference>
<proteinExistence type="predicted"/>
<sequence>MKFCLYDTKYDRVILIEKDFVTAVSLKDKFGLSVDIAVLPIMSKKEYLSFPISFRGEVSGRFYLLYEVPGIIEPKFDQVIVQD</sequence>
<keyword evidence="2" id="KW-1185">Reference proteome</keyword>
<reference evidence="1 2" key="1">
    <citation type="submission" date="2019-10" db="EMBL/GenBank/DDBJ databases">
        <title>Description of Paenibacillus pedi sp. nov.</title>
        <authorList>
            <person name="Carlier A."/>
            <person name="Qi S."/>
        </authorList>
    </citation>
    <scope>NUCLEOTIDE SEQUENCE [LARGE SCALE GENOMIC DNA]</scope>
    <source>
        <strain evidence="1 2">LMG 31457</strain>
    </source>
</reference>
<protein>
    <submittedName>
        <fullName evidence="1">Uncharacterized protein</fullName>
    </submittedName>
</protein>
<dbReference type="Proteomes" id="UP000618579">
    <property type="component" value="Unassembled WGS sequence"/>
</dbReference>
<evidence type="ECO:0000313" key="1">
    <source>
        <dbReference type="EMBL" id="NOV03596.1"/>
    </source>
</evidence>